<sequence length="877" mass="100474">MMNTGYPSNTQVQSGNLSSYVLSAKASIPLMAEKDIIRQRLMNHLDESIRCKLTLITAPAGFGKTTLVSSWIHVRSLKAAWVSLDDGDNEWIRFWSCITEAIERCVPGFSENIMRGLQAYRSSSMEAMMSFYLNEICTITEPFVLVLDDYHLIRDASVLESLAFFLEYLPEHIRLMIISRAHPSLPLSRLRVRKQLSEVGAADLRFTIDEITALQEKSLSNVLLPEHIALLEQKTEGWAAGLILAFLSMEGRSDVTPFIQSFSGNHRYIFDYLMDEVLLRQTEEFQVFLLQTSILNYMNASLTDAVTGRSDSKHLFHALERSHMFFIPLDDTRTWYRYHHLFSEMLQNRLLNRYGLTEVNELHRRAYQWYEQHGFITEAVNHMFEADEKEHAAICIEQNFPLIIQNGDETSLQRWLKQLPLESIVSRPDLFYYQAGRLAASGNIPEAKSLLERTLHLLDQQKDLFSEEERRELTLRVGMYRASVAYYQGDVDTFIDLLDSNREGLVKFPSIVNVVNLGEALLYRGPIGFGGRLKKMAYLSARASESETRRASIHGALQGHGFVFLADLYYEWNRLEEAESILEQALQMYDPESSHHLGVAIPGIILHTKIKQAMGDFEAAEEILQQATKHIEKLRSPHWQLLLEACFARFQLTRGNIDAVEKWVEHRHIQTPDKTSVAREYENLTLVRLWIHRKSTEEAVKLLRKLEKDAKRTDRLGSQIEILLLLALAYQAEGKHISASESMEKALQLASQQGYIRIFLDEGSSLYELLSQYLKQYANHDEEAADYARKLLPMFTGLQGDYAGMPLHEGSEFAVSLTNREKEILNYIAAGHSNDDIARSLYLSVGTIKGYTYNLYQKLGVKNRVQAISKAMELNLL</sequence>
<dbReference type="PROSITE" id="PS00622">
    <property type="entry name" value="HTH_LUXR_1"/>
    <property type="match status" value="1"/>
</dbReference>
<dbReference type="CDD" id="cd06170">
    <property type="entry name" value="LuxR_C_like"/>
    <property type="match status" value="1"/>
</dbReference>
<evidence type="ECO:0000256" key="1">
    <source>
        <dbReference type="ARBA" id="ARBA00023015"/>
    </source>
</evidence>
<proteinExistence type="predicted"/>
<dbReference type="Pfam" id="PF25873">
    <property type="entry name" value="WHD_MalT"/>
    <property type="match status" value="1"/>
</dbReference>
<dbReference type="Pfam" id="PF00196">
    <property type="entry name" value="GerE"/>
    <property type="match status" value="1"/>
</dbReference>
<evidence type="ECO:0000259" key="4">
    <source>
        <dbReference type="PROSITE" id="PS50043"/>
    </source>
</evidence>
<dbReference type="Gene3D" id="1.25.40.10">
    <property type="entry name" value="Tetratricopeptide repeat domain"/>
    <property type="match status" value="1"/>
</dbReference>
<feature type="domain" description="HTH luxR-type" evidence="4">
    <location>
        <begin position="810"/>
        <end position="875"/>
    </location>
</feature>
<dbReference type="InterPro" id="IPR041617">
    <property type="entry name" value="TPR_MalT"/>
</dbReference>
<dbReference type="GO" id="GO:0006355">
    <property type="term" value="P:regulation of DNA-templated transcription"/>
    <property type="evidence" value="ECO:0007669"/>
    <property type="project" value="InterPro"/>
</dbReference>
<dbReference type="Gene3D" id="3.40.50.300">
    <property type="entry name" value="P-loop containing nucleotide triphosphate hydrolases"/>
    <property type="match status" value="1"/>
</dbReference>
<dbReference type="PANTHER" id="PTHR44688">
    <property type="entry name" value="DNA-BINDING TRANSCRIPTIONAL ACTIVATOR DEVR_DOSR"/>
    <property type="match status" value="1"/>
</dbReference>
<dbReference type="InterPro" id="IPR059106">
    <property type="entry name" value="WHD_MalT"/>
</dbReference>
<name>A0A7X3LHV1_9BACL</name>
<keyword evidence="1" id="KW-0805">Transcription regulation</keyword>
<dbReference type="GO" id="GO:0003677">
    <property type="term" value="F:DNA binding"/>
    <property type="evidence" value="ECO:0007669"/>
    <property type="project" value="UniProtKB-KW"/>
</dbReference>
<evidence type="ECO:0000256" key="3">
    <source>
        <dbReference type="ARBA" id="ARBA00023163"/>
    </source>
</evidence>
<dbReference type="InterPro" id="IPR016032">
    <property type="entry name" value="Sig_transdc_resp-reg_C-effctor"/>
</dbReference>
<keyword evidence="2" id="KW-0238">DNA-binding</keyword>
<reference evidence="5 6" key="1">
    <citation type="submission" date="2019-12" db="EMBL/GenBank/DDBJ databases">
        <title>Paenibacillus sp. nov., an endophytic bacterium isolated from the stem of Dendrobium.</title>
        <authorList>
            <person name="Zhao R."/>
        </authorList>
    </citation>
    <scope>NUCLEOTIDE SEQUENCE [LARGE SCALE GENOMIC DNA]</scope>
    <source>
        <strain evidence="5 6">HJL G12</strain>
    </source>
</reference>
<dbReference type="Proteomes" id="UP000460318">
    <property type="component" value="Unassembled WGS sequence"/>
</dbReference>
<dbReference type="Gene3D" id="1.10.10.10">
    <property type="entry name" value="Winged helix-like DNA-binding domain superfamily/Winged helix DNA-binding domain"/>
    <property type="match status" value="1"/>
</dbReference>
<dbReference type="PRINTS" id="PR00038">
    <property type="entry name" value="HTHLUXR"/>
</dbReference>
<dbReference type="InterPro" id="IPR036388">
    <property type="entry name" value="WH-like_DNA-bd_sf"/>
</dbReference>
<evidence type="ECO:0000313" key="6">
    <source>
        <dbReference type="Proteomes" id="UP000460318"/>
    </source>
</evidence>
<dbReference type="InterPro" id="IPR011990">
    <property type="entry name" value="TPR-like_helical_dom_sf"/>
</dbReference>
<protein>
    <recommendedName>
        <fullName evidence="4">HTH luxR-type domain-containing protein</fullName>
    </recommendedName>
</protein>
<dbReference type="SUPFAM" id="SSF46894">
    <property type="entry name" value="C-terminal effector domain of the bipartite response regulators"/>
    <property type="match status" value="1"/>
</dbReference>
<dbReference type="EMBL" id="WUBI01000001">
    <property type="protein sequence ID" value="MWV43943.1"/>
    <property type="molecule type" value="Genomic_DNA"/>
</dbReference>
<evidence type="ECO:0000256" key="2">
    <source>
        <dbReference type="ARBA" id="ARBA00023125"/>
    </source>
</evidence>
<evidence type="ECO:0000313" key="5">
    <source>
        <dbReference type="EMBL" id="MWV43943.1"/>
    </source>
</evidence>
<keyword evidence="3" id="KW-0804">Transcription</keyword>
<dbReference type="SMART" id="SM00421">
    <property type="entry name" value="HTH_LUXR"/>
    <property type="match status" value="1"/>
</dbReference>
<comment type="caution">
    <text evidence="5">The sequence shown here is derived from an EMBL/GenBank/DDBJ whole genome shotgun (WGS) entry which is preliminary data.</text>
</comment>
<dbReference type="SUPFAM" id="SSF48452">
    <property type="entry name" value="TPR-like"/>
    <property type="match status" value="1"/>
</dbReference>
<dbReference type="InterPro" id="IPR027417">
    <property type="entry name" value="P-loop_NTPase"/>
</dbReference>
<dbReference type="PANTHER" id="PTHR44688:SF16">
    <property type="entry name" value="DNA-BINDING TRANSCRIPTIONAL ACTIVATOR DEVR_DOSR"/>
    <property type="match status" value="1"/>
</dbReference>
<gene>
    <name evidence="5" type="ORF">GRF59_09875</name>
</gene>
<dbReference type="Pfam" id="PF17874">
    <property type="entry name" value="TPR_MalT"/>
    <property type="match status" value="1"/>
</dbReference>
<dbReference type="PROSITE" id="PS50043">
    <property type="entry name" value="HTH_LUXR_2"/>
    <property type="match status" value="1"/>
</dbReference>
<accession>A0A7X3LHV1</accession>
<organism evidence="5 6">
    <name type="scientific">Paenibacillus dendrobii</name>
    <dbReference type="NCBI Taxonomy" id="2691084"/>
    <lineage>
        <taxon>Bacteria</taxon>
        <taxon>Bacillati</taxon>
        <taxon>Bacillota</taxon>
        <taxon>Bacilli</taxon>
        <taxon>Bacillales</taxon>
        <taxon>Paenibacillaceae</taxon>
        <taxon>Paenibacillus</taxon>
    </lineage>
</organism>
<dbReference type="AlphaFoldDB" id="A0A7X3LHV1"/>
<keyword evidence="6" id="KW-1185">Reference proteome</keyword>
<dbReference type="SUPFAM" id="SSF52540">
    <property type="entry name" value="P-loop containing nucleoside triphosphate hydrolases"/>
    <property type="match status" value="1"/>
</dbReference>
<dbReference type="InterPro" id="IPR000792">
    <property type="entry name" value="Tscrpt_reg_LuxR_C"/>
</dbReference>